<feature type="chain" id="PRO_5002953481" evidence="3">
    <location>
        <begin position="29"/>
        <end position="756"/>
    </location>
</feature>
<evidence type="ECO:0000256" key="1">
    <source>
        <dbReference type="SAM" id="Coils"/>
    </source>
</evidence>
<keyword evidence="7" id="KW-1185">Reference proteome</keyword>
<accession>C5J6E5</accession>
<dbReference type="KEGG" id="mco:MCJ_003480"/>
<reference evidence="7" key="1">
    <citation type="journal article" date="2009" name="BMC Bioinformatics">
        <title>The Mycoplasma conjunctivae genome sequencing, annotation and analysis.</title>
        <authorList>
            <person name="Calderon-Copete S.P."/>
            <person name="Wigger G."/>
            <person name="Wunderlin C."/>
            <person name="Schmidheini T."/>
            <person name="Frey J."/>
            <person name="Quail M.A."/>
            <person name="Falquet L."/>
        </authorList>
    </citation>
    <scope>NUCLEOTIDE SEQUENCE [LARGE SCALE GENOMIC DNA]</scope>
    <source>
        <strain evidence="7">ATCC 25834 / NCTC 10147 / HRC/581</strain>
    </source>
</reference>
<organism evidence="6 7">
    <name type="scientific">Mesomycoplasma conjunctivae (strain ATCC 25834 / NCTC 10147 / HRC/581)</name>
    <name type="common">Mycoplasma conjunctivae</name>
    <dbReference type="NCBI Taxonomy" id="572263"/>
    <lineage>
        <taxon>Bacteria</taxon>
        <taxon>Bacillati</taxon>
        <taxon>Mycoplasmatota</taxon>
        <taxon>Mycoplasmoidales</taxon>
        <taxon>Metamycoplasmataceae</taxon>
        <taxon>Mesomycoplasma</taxon>
    </lineage>
</organism>
<evidence type="ECO:0000256" key="2">
    <source>
        <dbReference type="SAM" id="MobiDB-lite"/>
    </source>
</evidence>
<dbReference type="AlphaFoldDB" id="C5J6E5"/>
<feature type="region of interest" description="Disordered" evidence="2">
    <location>
        <begin position="56"/>
        <end position="80"/>
    </location>
</feature>
<evidence type="ECO:0000259" key="5">
    <source>
        <dbReference type="Pfam" id="PF26364"/>
    </source>
</evidence>
<evidence type="ECO:0000256" key="3">
    <source>
        <dbReference type="SAM" id="SignalP"/>
    </source>
</evidence>
<protein>
    <submittedName>
        <fullName evidence="6">HYPOTHETICAL Uncharacterized protein UU046</fullName>
    </submittedName>
</protein>
<dbReference type="NCBIfam" id="TIGR04526">
    <property type="entry name" value="predic_Ig_block"/>
    <property type="match status" value="1"/>
</dbReference>
<evidence type="ECO:0000259" key="4">
    <source>
        <dbReference type="Pfam" id="PF26360"/>
    </source>
</evidence>
<evidence type="ECO:0000313" key="6">
    <source>
        <dbReference type="EMBL" id="CAT05037.1"/>
    </source>
</evidence>
<feature type="coiled-coil region" evidence="1">
    <location>
        <begin position="214"/>
        <end position="241"/>
    </location>
</feature>
<dbReference type="Pfam" id="PF26364">
    <property type="entry name" value="MIB_M2"/>
    <property type="match status" value="1"/>
</dbReference>
<dbReference type="eggNOG" id="COG0810">
    <property type="taxonomic scope" value="Bacteria"/>
</dbReference>
<gene>
    <name evidence="6" type="ordered locus">MCJ_003480</name>
</gene>
<keyword evidence="3" id="KW-0732">Signal</keyword>
<proteinExistence type="predicted"/>
<feature type="compositionally biased region" description="Polar residues" evidence="2">
    <location>
        <begin position="56"/>
        <end position="71"/>
    </location>
</feature>
<feature type="signal peptide" evidence="3">
    <location>
        <begin position="1"/>
        <end position="28"/>
    </location>
</feature>
<sequence length="756" mass="83857">MKFHLSKRRKVLIGIVASSLVAATSLVASQNPYSNGLGNILHVSYISSAPSSILKNQPNEQDFNSPVTNSEFVPEPPKPLEPEKVVKVDQIIRESKPLEPKKVVKSDPTVRQPKPEVKAKVVTQVKPEVKPEVKEIEAPKSSEQIQVAKVEPSSESDLNVDLKAPAASSTSVPTTLVPVPLQEITAFTTVEPNLSRARNSSGDAKVQQALTNYAIAVANKINEIQKRINYLEQEVREIQRSYNEDFDKPHINIRKVGLEFWKEIYQRSVDLPKYNLEREKNYLKVLQELQANPKTSLTAEELKSLRQGLLPTLTDPNVWGYEDESKNPVLNHLKGNNKKRLLNIPSWYSRSPHGIATLQYDGWDRSNISGNFSSEINSSGVSGDSIQVFEYKPNAQNEDKSRQPLKVIVLNADDNNAFEKFREILDKVIKKDNGVKAVVLRNVGLKNSLQNVELILKNLPNSIEKLTLFLENQSATYGLGSLRGHKLKELELYTSANSVASNWGINPNALKDVDFISFDYNNQATFAKNPGEQIPGSIIFDTLRWDKGDNINTVNEGLKIVFDSKINQRVFQGSFGGKGGYPTGLDFSNTDVKSLKGINFSELDSSFNARLQNWESDPFAKENFQGFKKILFKNLTFGATLVGNQPSFVAKMEDFDQAQFSSRLTLNEPGGASIYIKHNSQNVFNVPIYLTGNATGDSVSQLATFISAGRRVGTFGTNSRIYADSQELASKLSSVGLSVEVKTQSQAGSESTELLS</sequence>
<name>C5J6E5_MESCH</name>
<dbReference type="InterPro" id="IPR030941">
    <property type="entry name" value="Predic_Ig_block"/>
</dbReference>
<keyword evidence="1" id="KW-0175">Coiled coil</keyword>
<dbReference type="InterPro" id="IPR058860">
    <property type="entry name" value="MIB_M2"/>
</dbReference>
<feature type="domain" description="IgG-blocking virulence" evidence="4">
    <location>
        <begin position="331"/>
        <end position="528"/>
    </location>
</feature>
<dbReference type="InterPro" id="IPR030942">
    <property type="entry name" value="Mycoplas_M_dom"/>
</dbReference>
<feature type="domain" description="Mycoplasma immunoglobulin binding protein M2" evidence="5">
    <location>
        <begin position="540"/>
        <end position="740"/>
    </location>
</feature>
<dbReference type="EMBL" id="FM864216">
    <property type="protein sequence ID" value="CAT05037.1"/>
    <property type="molecule type" value="Genomic_DNA"/>
</dbReference>
<dbReference type="Proteomes" id="UP000001491">
    <property type="component" value="Chromosome"/>
</dbReference>
<dbReference type="Pfam" id="PF26360">
    <property type="entry name" value="MIB_M1"/>
    <property type="match status" value="1"/>
</dbReference>
<dbReference type="NCBIfam" id="TIGR04524">
    <property type="entry name" value="mycoplas_M_dom"/>
    <property type="match status" value="1"/>
</dbReference>
<dbReference type="HOGENOM" id="CLU_021962_0_0_14"/>
<evidence type="ECO:0000313" key="7">
    <source>
        <dbReference type="Proteomes" id="UP000001491"/>
    </source>
</evidence>